<dbReference type="InterPro" id="IPR013087">
    <property type="entry name" value="Znf_C2H2_type"/>
</dbReference>
<evidence type="ECO:0000256" key="2">
    <source>
        <dbReference type="ARBA" id="ARBA00022723"/>
    </source>
</evidence>
<dbReference type="InterPro" id="IPR052426">
    <property type="entry name" value="Plant_dev_regulator"/>
</dbReference>
<dbReference type="SUPFAM" id="SSF57667">
    <property type="entry name" value="beta-beta-alpha zinc fingers"/>
    <property type="match status" value="1"/>
</dbReference>
<evidence type="ECO:0000313" key="11">
    <source>
        <dbReference type="Proteomes" id="UP000030748"/>
    </source>
</evidence>
<accession>A0A022QJD3</accession>
<evidence type="ECO:0000256" key="3">
    <source>
        <dbReference type="ARBA" id="ARBA00022771"/>
    </source>
</evidence>
<dbReference type="GO" id="GO:0008270">
    <property type="term" value="F:zinc ion binding"/>
    <property type="evidence" value="ECO:0007669"/>
    <property type="project" value="UniProtKB-KW"/>
</dbReference>
<proteinExistence type="predicted"/>
<keyword evidence="2" id="KW-0479">Metal-binding</keyword>
<keyword evidence="3 8" id="KW-0863">Zinc-finger</keyword>
<name>A0A022QJD3_ERYGU</name>
<dbReference type="PANTHER" id="PTHR45801">
    <property type="entry name" value="OS07G0101800 PROTEIN"/>
    <property type="match status" value="1"/>
</dbReference>
<keyword evidence="5" id="KW-0805">Transcription regulation</keyword>
<dbReference type="STRING" id="4155.A0A022QJD3"/>
<dbReference type="InterPro" id="IPR036236">
    <property type="entry name" value="Znf_C2H2_sf"/>
</dbReference>
<dbReference type="Gene3D" id="3.30.160.60">
    <property type="entry name" value="Classic Zinc Finger"/>
    <property type="match status" value="1"/>
</dbReference>
<protein>
    <recommendedName>
        <fullName evidence="9">C2H2-type domain-containing protein</fullName>
    </recommendedName>
</protein>
<dbReference type="PROSITE" id="PS00028">
    <property type="entry name" value="ZINC_FINGER_C2H2_1"/>
    <property type="match status" value="1"/>
</dbReference>
<evidence type="ECO:0000256" key="5">
    <source>
        <dbReference type="ARBA" id="ARBA00023015"/>
    </source>
</evidence>
<evidence type="ECO:0000256" key="7">
    <source>
        <dbReference type="ARBA" id="ARBA00023242"/>
    </source>
</evidence>
<dbReference type="PANTHER" id="PTHR45801:SF94">
    <property type="entry name" value="ZINC FINGER PROTEIN 10"/>
    <property type="match status" value="1"/>
</dbReference>
<evidence type="ECO:0000256" key="6">
    <source>
        <dbReference type="ARBA" id="ARBA00023163"/>
    </source>
</evidence>
<evidence type="ECO:0000256" key="4">
    <source>
        <dbReference type="ARBA" id="ARBA00022833"/>
    </source>
</evidence>
<evidence type="ECO:0000256" key="8">
    <source>
        <dbReference type="PROSITE-ProRule" id="PRU00042"/>
    </source>
</evidence>
<dbReference type="PROSITE" id="PS50157">
    <property type="entry name" value="ZINC_FINGER_C2H2_2"/>
    <property type="match status" value="1"/>
</dbReference>
<evidence type="ECO:0000313" key="10">
    <source>
        <dbReference type="EMBL" id="EYU26610.1"/>
    </source>
</evidence>
<feature type="domain" description="C2H2-type" evidence="9">
    <location>
        <begin position="39"/>
        <end position="66"/>
    </location>
</feature>
<reference evidence="10 11" key="1">
    <citation type="journal article" date="2013" name="Proc. Natl. Acad. Sci. U.S.A.">
        <title>Fine-scale variation in meiotic recombination in Mimulus inferred from population shotgun sequencing.</title>
        <authorList>
            <person name="Hellsten U."/>
            <person name="Wright K.M."/>
            <person name="Jenkins J."/>
            <person name="Shu S."/>
            <person name="Yuan Y."/>
            <person name="Wessler S.R."/>
            <person name="Schmutz J."/>
            <person name="Willis J.H."/>
            <person name="Rokhsar D.S."/>
        </authorList>
    </citation>
    <scope>NUCLEOTIDE SEQUENCE [LARGE SCALE GENOMIC DNA]</scope>
    <source>
        <strain evidence="11">cv. DUN x IM62</strain>
    </source>
</reference>
<evidence type="ECO:0000256" key="1">
    <source>
        <dbReference type="ARBA" id="ARBA00004123"/>
    </source>
</evidence>
<comment type="subcellular location">
    <subcellularLocation>
        <location evidence="1">Nucleus</location>
    </subcellularLocation>
</comment>
<dbReference type="GO" id="GO:0005634">
    <property type="term" value="C:nucleus"/>
    <property type="evidence" value="ECO:0007669"/>
    <property type="project" value="UniProtKB-SubCell"/>
</dbReference>
<keyword evidence="6" id="KW-0804">Transcription</keyword>
<gene>
    <name evidence="10" type="ORF">MIMGU_mgv1a021860mg</name>
</gene>
<dbReference type="Proteomes" id="UP000030748">
    <property type="component" value="Unassembled WGS sequence"/>
</dbReference>
<dbReference type="EMBL" id="KI631651">
    <property type="protein sequence ID" value="EYU26610.1"/>
    <property type="molecule type" value="Genomic_DNA"/>
</dbReference>
<keyword evidence="4" id="KW-0862">Zinc</keyword>
<keyword evidence="7" id="KW-0539">Nucleus</keyword>
<organism evidence="10 11">
    <name type="scientific">Erythranthe guttata</name>
    <name type="common">Yellow monkey flower</name>
    <name type="synonym">Mimulus guttatus</name>
    <dbReference type="NCBI Taxonomy" id="4155"/>
    <lineage>
        <taxon>Eukaryota</taxon>
        <taxon>Viridiplantae</taxon>
        <taxon>Streptophyta</taxon>
        <taxon>Embryophyta</taxon>
        <taxon>Tracheophyta</taxon>
        <taxon>Spermatophyta</taxon>
        <taxon>Magnoliopsida</taxon>
        <taxon>eudicotyledons</taxon>
        <taxon>Gunneridae</taxon>
        <taxon>Pentapetalae</taxon>
        <taxon>asterids</taxon>
        <taxon>lamiids</taxon>
        <taxon>Lamiales</taxon>
        <taxon>Phrymaceae</taxon>
        <taxon>Erythranthe</taxon>
    </lineage>
</organism>
<evidence type="ECO:0000259" key="9">
    <source>
        <dbReference type="PROSITE" id="PS50157"/>
    </source>
</evidence>
<sequence>MLRSTGGMNNSLREEQAFAEDVYGINNELGGYVWPPRSYSCSFCARDFRSAQALGGHMNVHRRDRASRFIKQSSPIVIPNHQTDDEVVPQKSRASNRCCTSFDDIPPSPAARVSTLWYTNSNPNPDNTGLLVLSPSSHVADEILADSIKIRQDQKSKENGANIKDFLTKDLSIDEEVTSCKRRRLMEAKPPSSLFPKLSAVDRIFLPQSEVSYKLRSGSFEEELDLELRLGAWCCDPKVKL</sequence>
<dbReference type="AlphaFoldDB" id="A0A022QJD3"/>
<keyword evidence="11" id="KW-1185">Reference proteome</keyword>